<keyword evidence="6" id="KW-0732">Signal</keyword>
<dbReference type="PANTHER" id="PTHR11709">
    <property type="entry name" value="MULTI-COPPER OXIDASE"/>
    <property type="match status" value="1"/>
</dbReference>
<evidence type="ECO:0000256" key="2">
    <source>
        <dbReference type="ARBA" id="ARBA00022723"/>
    </source>
</evidence>
<dbReference type="Pfam" id="PF00394">
    <property type="entry name" value="Cu-oxidase"/>
    <property type="match status" value="1"/>
</dbReference>
<feature type="region of interest" description="Disordered" evidence="5">
    <location>
        <begin position="25"/>
        <end position="66"/>
    </location>
</feature>
<dbReference type="OrthoDB" id="2156395at2759"/>
<name>A0A507CD18_9FUNG</name>
<protein>
    <recommendedName>
        <fullName evidence="12">Laccase</fullName>
    </recommendedName>
</protein>
<feature type="compositionally biased region" description="Basic and acidic residues" evidence="5">
    <location>
        <begin position="40"/>
        <end position="58"/>
    </location>
</feature>
<feature type="domain" description="Plastocyanin-like" evidence="7">
    <location>
        <begin position="219"/>
        <end position="370"/>
    </location>
</feature>
<dbReference type="AlphaFoldDB" id="A0A507CD18"/>
<evidence type="ECO:0000256" key="1">
    <source>
        <dbReference type="ARBA" id="ARBA00010609"/>
    </source>
</evidence>
<dbReference type="GO" id="GO:0016491">
    <property type="term" value="F:oxidoreductase activity"/>
    <property type="evidence" value="ECO:0007669"/>
    <property type="project" value="UniProtKB-KW"/>
</dbReference>
<dbReference type="EMBL" id="QEAO01000003">
    <property type="protein sequence ID" value="TPX37238.1"/>
    <property type="molecule type" value="Genomic_DNA"/>
</dbReference>
<dbReference type="STRING" id="1806994.A0A507CD18"/>
<keyword evidence="2" id="KW-0479">Metal-binding</keyword>
<comment type="caution">
    <text evidence="10">The sequence shown here is derived from an EMBL/GenBank/DDBJ whole genome shotgun (WGS) entry which is preliminary data.</text>
</comment>
<evidence type="ECO:0000259" key="8">
    <source>
        <dbReference type="Pfam" id="PF07731"/>
    </source>
</evidence>
<evidence type="ECO:0000259" key="9">
    <source>
        <dbReference type="Pfam" id="PF07732"/>
    </source>
</evidence>
<reference evidence="10 11" key="1">
    <citation type="journal article" date="2019" name="Sci. Rep.">
        <title>Comparative genomics of chytrid fungi reveal insights into the obligate biotrophic and pathogenic lifestyle of Synchytrium endobioticum.</title>
        <authorList>
            <person name="van de Vossenberg B.T.L.H."/>
            <person name="Warris S."/>
            <person name="Nguyen H.D.T."/>
            <person name="van Gent-Pelzer M.P.E."/>
            <person name="Joly D.L."/>
            <person name="van de Geest H.C."/>
            <person name="Bonants P.J.M."/>
            <person name="Smith D.S."/>
            <person name="Levesque C.A."/>
            <person name="van der Lee T.A.J."/>
        </authorList>
    </citation>
    <scope>NUCLEOTIDE SEQUENCE [LARGE SCALE GENOMIC DNA]</scope>
    <source>
        <strain evidence="10 11">JEL517</strain>
    </source>
</reference>
<dbReference type="Pfam" id="PF07731">
    <property type="entry name" value="Cu-oxidase_2"/>
    <property type="match status" value="1"/>
</dbReference>
<dbReference type="PANTHER" id="PTHR11709:SF511">
    <property type="entry name" value="LACCASE"/>
    <property type="match status" value="1"/>
</dbReference>
<accession>A0A507CD18</accession>
<feature type="domain" description="Plastocyanin-like" evidence="9">
    <location>
        <begin position="97"/>
        <end position="206"/>
    </location>
</feature>
<evidence type="ECO:0000259" key="7">
    <source>
        <dbReference type="Pfam" id="PF00394"/>
    </source>
</evidence>
<dbReference type="GeneID" id="42002205"/>
<dbReference type="RefSeq" id="XP_031027308.1">
    <property type="nucleotide sequence ID" value="XM_031166908.1"/>
</dbReference>
<dbReference type="PROSITE" id="PS00080">
    <property type="entry name" value="MULTICOPPER_OXIDASE2"/>
    <property type="match status" value="1"/>
</dbReference>
<comment type="similarity">
    <text evidence="1">Belongs to the multicopper oxidase family.</text>
</comment>
<keyword evidence="3" id="KW-0560">Oxidoreductase</keyword>
<sequence length="674" mass="73149">MRLTATTFCALALATFASVNAGGWHKDDDQRPSTYNSGDHGGRDHNSHGDDGSSDDNHNGVGEHNGGGVVYNLGGTASLPFTEVNGVKYYTMVLTLGNVSADGFVFNQGILINGVFPGPALVATEGDTVSINVINQLSEPTSMHWHGLFQSVTPYADGATFVTQCPIAVGDSFTYTFKVKQHGTYWYHSHYDAQYEHGSRGPIIFMPAHDKTITAGASDRVITLGDWYHLNGSTLLKQFFDPINNPTGAEPVPESGLINGKGQYNCSGLLTAGLIPNTSVCTHDQYAEVKVAADGQYRVRVINHSAFTSWILRIDGIKFVIVELDGTDVHPTPVDTLLVDIAQRVTFYLAPSDQGVQEGRYVINATMQSQFYPYINPNLNPNVIGYLIVGEDVPVTQIAAKNATILDSQGFISVADATNITTFTWPKPLGHIPAIQITPTTPAQRYMFEFRFDNDVATGSNYAFVWLYHYVNGQWVKRFGASSWHPDNNTALQLAIDGAQSGNLVTNTSSANFAPQWNAVPLTLGDVVEVTFVNHETVPHPFHWHGHNAQILGRGAMPQINGTDILPTISDIDAAIQSTTGLNYPPIRDVAAAPPVGWMTMRFEATNPGTWTFHCHVDWHLAAGLLMTMVEGQEALAHTEVPSDWNRVCADAKAKGLLPPPAGSNARVSLNFPV</sequence>
<dbReference type="GO" id="GO:0005507">
    <property type="term" value="F:copper ion binding"/>
    <property type="evidence" value="ECO:0007669"/>
    <property type="project" value="InterPro"/>
</dbReference>
<keyword evidence="11" id="KW-1185">Reference proteome</keyword>
<dbReference type="SUPFAM" id="SSF49503">
    <property type="entry name" value="Cupredoxins"/>
    <property type="match status" value="3"/>
</dbReference>
<organism evidence="10 11">
    <name type="scientific">Synchytrium microbalum</name>
    <dbReference type="NCBI Taxonomy" id="1806994"/>
    <lineage>
        <taxon>Eukaryota</taxon>
        <taxon>Fungi</taxon>
        <taxon>Fungi incertae sedis</taxon>
        <taxon>Chytridiomycota</taxon>
        <taxon>Chytridiomycota incertae sedis</taxon>
        <taxon>Chytridiomycetes</taxon>
        <taxon>Synchytriales</taxon>
        <taxon>Synchytriaceae</taxon>
        <taxon>Synchytrium</taxon>
    </lineage>
</organism>
<feature type="domain" description="Plastocyanin-like" evidence="8">
    <location>
        <begin position="495"/>
        <end position="633"/>
    </location>
</feature>
<evidence type="ECO:0000256" key="5">
    <source>
        <dbReference type="SAM" id="MobiDB-lite"/>
    </source>
</evidence>
<dbReference type="Pfam" id="PF07732">
    <property type="entry name" value="Cu-oxidase_3"/>
    <property type="match status" value="1"/>
</dbReference>
<dbReference type="InterPro" id="IPR045087">
    <property type="entry name" value="Cu-oxidase_fam"/>
</dbReference>
<dbReference type="InterPro" id="IPR001117">
    <property type="entry name" value="Cu-oxidase_2nd"/>
</dbReference>
<feature type="signal peptide" evidence="6">
    <location>
        <begin position="1"/>
        <end position="21"/>
    </location>
</feature>
<dbReference type="InterPro" id="IPR008972">
    <property type="entry name" value="Cupredoxin"/>
</dbReference>
<evidence type="ECO:0000313" key="10">
    <source>
        <dbReference type="EMBL" id="TPX37238.1"/>
    </source>
</evidence>
<proteinExistence type="inferred from homology"/>
<dbReference type="InterPro" id="IPR033138">
    <property type="entry name" value="Cu_oxidase_CS"/>
</dbReference>
<evidence type="ECO:0000313" key="11">
    <source>
        <dbReference type="Proteomes" id="UP000319731"/>
    </source>
</evidence>
<gene>
    <name evidence="10" type="ORF">SmJEL517_g00980</name>
</gene>
<evidence type="ECO:0000256" key="3">
    <source>
        <dbReference type="ARBA" id="ARBA00023002"/>
    </source>
</evidence>
<dbReference type="Gene3D" id="2.60.40.420">
    <property type="entry name" value="Cupredoxins - blue copper proteins"/>
    <property type="match status" value="3"/>
</dbReference>
<evidence type="ECO:0000256" key="4">
    <source>
        <dbReference type="ARBA" id="ARBA00023008"/>
    </source>
</evidence>
<evidence type="ECO:0000256" key="6">
    <source>
        <dbReference type="SAM" id="SignalP"/>
    </source>
</evidence>
<dbReference type="InterPro" id="IPR002355">
    <property type="entry name" value="Cu_oxidase_Cu_BS"/>
</dbReference>
<evidence type="ECO:0008006" key="12">
    <source>
        <dbReference type="Google" id="ProtNLM"/>
    </source>
</evidence>
<dbReference type="InterPro" id="IPR011707">
    <property type="entry name" value="Cu-oxidase-like_N"/>
</dbReference>
<dbReference type="Proteomes" id="UP000319731">
    <property type="component" value="Unassembled WGS sequence"/>
</dbReference>
<keyword evidence="4" id="KW-0186">Copper</keyword>
<dbReference type="PROSITE" id="PS00079">
    <property type="entry name" value="MULTICOPPER_OXIDASE1"/>
    <property type="match status" value="1"/>
</dbReference>
<feature type="chain" id="PRO_5021249977" description="Laccase" evidence="6">
    <location>
        <begin position="22"/>
        <end position="674"/>
    </location>
</feature>
<dbReference type="InterPro" id="IPR011706">
    <property type="entry name" value="Cu-oxidase_C"/>
</dbReference>